<comment type="caution">
    <text evidence="1">The sequence shown here is derived from an EMBL/GenBank/DDBJ whole genome shotgun (WGS) entry which is preliminary data.</text>
</comment>
<dbReference type="AlphaFoldDB" id="A0A953M263"/>
<dbReference type="EMBL" id="JAIOIV010000109">
    <property type="protein sequence ID" value="MBZ0157262.1"/>
    <property type="molecule type" value="Genomic_DNA"/>
</dbReference>
<sequence>MGERQVEVKVEREAKEKRGGGIMIRRSPENREEFTRKERGYPLAPHPRIPIFRYLTEQWICPKIEIEGENVCSLEGNAASGR</sequence>
<evidence type="ECO:0000313" key="1">
    <source>
        <dbReference type="EMBL" id="MBZ0157262.1"/>
    </source>
</evidence>
<reference evidence="1" key="2">
    <citation type="submission" date="2021-08" db="EMBL/GenBank/DDBJ databases">
        <authorList>
            <person name="Dalcin Martins P."/>
        </authorList>
    </citation>
    <scope>NUCLEOTIDE SEQUENCE</scope>
    <source>
        <strain evidence="1">MAG_39</strain>
    </source>
</reference>
<name>A0A953M263_9BACT</name>
<evidence type="ECO:0000313" key="2">
    <source>
        <dbReference type="Proteomes" id="UP000705867"/>
    </source>
</evidence>
<dbReference type="Proteomes" id="UP000705867">
    <property type="component" value="Unassembled WGS sequence"/>
</dbReference>
<organism evidence="1 2">
    <name type="scientific">Candidatus Nitrobium versatile</name>
    <dbReference type="NCBI Taxonomy" id="2884831"/>
    <lineage>
        <taxon>Bacteria</taxon>
        <taxon>Pseudomonadati</taxon>
        <taxon>Nitrospirota</taxon>
        <taxon>Nitrospiria</taxon>
        <taxon>Nitrospirales</taxon>
        <taxon>Nitrospiraceae</taxon>
        <taxon>Candidatus Nitrobium</taxon>
    </lineage>
</organism>
<reference evidence="1" key="1">
    <citation type="journal article" date="2021" name="bioRxiv">
        <title>Unraveling nitrogen, sulfur and carbon metabolic pathways and microbial community transcriptional responses to substrate deprivation and toxicity stresses in a bioreactor mimicking anoxic brackish coastal sediment conditions.</title>
        <authorList>
            <person name="Martins P.D."/>
            <person name="Echeveste M.J."/>
            <person name="Arshad A."/>
            <person name="Kurth J."/>
            <person name="Ouboter H."/>
            <person name="Jetten M.S.M."/>
            <person name="Welte C.U."/>
        </authorList>
    </citation>
    <scope>NUCLEOTIDE SEQUENCE</scope>
    <source>
        <strain evidence="1">MAG_39</strain>
    </source>
</reference>
<proteinExistence type="predicted"/>
<accession>A0A953M263</accession>
<protein>
    <submittedName>
        <fullName evidence="1">Uncharacterized protein</fullName>
    </submittedName>
</protein>
<gene>
    <name evidence="1" type="ORF">K8I29_13755</name>
</gene>